<accession>B7G885</accession>
<dbReference type="OrthoDB" id="214at2759"/>
<feature type="region of interest" description="Disordered" evidence="1">
    <location>
        <begin position="72"/>
        <end position="151"/>
    </location>
</feature>
<dbReference type="InParanoid" id="B7G885"/>
<reference evidence="2 3" key="1">
    <citation type="journal article" date="2008" name="Nature">
        <title>The Phaeodactylum genome reveals the evolutionary history of diatom genomes.</title>
        <authorList>
            <person name="Bowler C."/>
            <person name="Allen A.E."/>
            <person name="Badger J.H."/>
            <person name="Grimwood J."/>
            <person name="Jabbari K."/>
            <person name="Kuo A."/>
            <person name="Maheswari U."/>
            <person name="Martens C."/>
            <person name="Maumus F."/>
            <person name="Otillar R.P."/>
            <person name="Rayko E."/>
            <person name="Salamov A."/>
            <person name="Vandepoele K."/>
            <person name="Beszteri B."/>
            <person name="Gruber A."/>
            <person name="Heijde M."/>
            <person name="Katinka M."/>
            <person name="Mock T."/>
            <person name="Valentin K."/>
            <person name="Verret F."/>
            <person name="Berges J.A."/>
            <person name="Brownlee C."/>
            <person name="Cadoret J.P."/>
            <person name="Chiovitti A."/>
            <person name="Choi C.J."/>
            <person name="Coesel S."/>
            <person name="De Martino A."/>
            <person name="Detter J.C."/>
            <person name="Durkin C."/>
            <person name="Falciatore A."/>
            <person name="Fournet J."/>
            <person name="Haruta M."/>
            <person name="Huysman M.J."/>
            <person name="Jenkins B.D."/>
            <person name="Jiroutova K."/>
            <person name="Jorgensen R.E."/>
            <person name="Joubert Y."/>
            <person name="Kaplan A."/>
            <person name="Kroger N."/>
            <person name="Kroth P.G."/>
            <person name="La Roche J."/>
            <person name="Lindquist E."/>
            <person name="Lommer M."/>
            <person name="Martin-Jezequel V."/>
            <person name="Lopez P.J."/>
            <person name="Lucas S."/>
            <person name="Mangogna M."/>
            <person name="McGinnis K."/>
            <person name="Medlin L.K."/>
            <person name="Montsant A."/>
            <person name="Oudot-Le Secq M.P."/>
            <person name="Napoli C."/>
            <person name="Obornik M."/>
            <person name="Parker M.S."/>
            <person name="Petit J.L."/>
            <person name="Porcel B.M."/>
            <person name="Poulsen N."/>
            <person name="Robison M."/>
            <person name="Rychlewski L."/>
            <person name="Rynearson T.A."/>
            <person name="Schmutz J."/>
            <person name="Shapiro H."/>
            <person name="Siaut M."/>
            <person name="Stanley M."/>
            <person name="Sussman M.R."/>
            <person name="Taylor A.R."/>
            <person name="Vardi A."/>
            <person name="von Dassow P."/>
            <person name="Vyverman W."/>
            <person name="Willis A."/>
            <person name="Wyrwicz L.S."/>
            <person name="Rokhsar D.S."/>
            <person name="Weissenbach J."/>
            <person name="Armbrust E.V."/>
            <person name="Green B.R."/>
            <person name="Van de Peer Y."/>
            <person name="Grigoriev I.V."/>
        </authorList>
    </citation>
    <scope>NUCLEOTIDE SEQUENCE [LARGE SCALE GENOMIC DNA]</scope>
    <source>
        <strain evidence="2 3">CCAP 1055/1</strain>
    </source>
</reference>
<dbReference type="Proteomes" id="UP000000759">
    <property type="component" value="Chromosome 19"/>
</dbReference>
<proteinExistence type="predicted"/>
<evidence type="ECO:0000313" key="2">
    <source>
        <dbReference type="EMBL" id="EEC44999.1"/>
    </source>
</evidence>
<evidence type="ECO:0000313" key="3">
    <source>
        <dbReference type="Proteomes" id="UP000000759"/>
    </source>
</evidence>
<protein>
    <submittedName>
        <fullName evidence="2">Uncharacterized protein</fullName>
    </submittedName>
</protein>
<keyword evidence="3" id="KW-1185">Reference proteome</keyword>
<feature type="compositionally biased region" description="Low complexity" evidence="1">
    <location>
        <begin position="28"/>
        <end position="40"/>
    </location>
</feature>
<reference evidence="3" key="2">
    <citation type="submission" date="2008-08" db="EMBL/GenBank/DDBJ databases">
        <authorList>
            <consortium name="Diatom Consortium"/>
            <person name="Grigoriev I."/>
            <person name="Grimwood J."/>
            <person name="Kuo A."/>
            <person name="Otillar R.P."/>
            <person name="Salamov A."/>
            <person name="Detter J.C."/>
            <person name="Lindquist E."/>
            <person name="Shapiro H."/>
            <person name="Lucas S."/>
            <person name="Glavina del Rio T."/>
            <person name="Pitluck S."/>
            <person name="Rokhsar D."/>
            <person name="Bowler C."/>
        </authorList>
    </citation>
    <scope>GENOME REANNOTATION</scope>
    <source>
        <strain evidence="3">CCAP 1055/1</strain>
    </source>
</reference>
<organism evidence="2 3">
    <name type="scientific">Phaeodactylum tricornutum (strain CCAP 1055/1)</name>
    <dbReference type="NCBI Taxonomy" id="556484"/>
    <lineage>
        <taxon>Eukaryota</taxon>
        <taxon>Sar</taxon>
        <taxon>Stramenopiles</taxon>
        <taxon>Ochrophyta</taxon>
        <taxon>Bacillariophyta</taxon>
        <taxon>Bacillariophyceae</taxon>
        <taxon>Bacillariophycidae</taxon>
        <taxon>Naviculales</taxon>
        <taxon>Phaeodactylaceae</taxon>
        <taxon>Phaeodactylum</taxon>
    </lineage>
</organism>
<dbReference type="PaxDb" id="2850-Phatr48745"/>
<dbReference type="RefSeq" id="XP_002183299.1">
    <property type="nucleotide sequence ID" value="XM_002183263.1"/>
</dbReference>
<dbReference type="KEGG" id="pti:PHATRDRAFT_48745"/>
<feature type="compositionally biased region" description="Polar residues" evidence="1">
    <location>
        <begin position="75"/>
        <end position="96"/>
    </location>
</feature>
<dbReference type="GeneID" id="7195030"/>
<dbReference type="eggNOG" id="ENOG502S72C">
    <property type="taxonomic scope" value="Eukaryota"/>
</dbReference>
<dbReference type="HOGENOM" id="CLU_784061_0_0_1"/>
<feature type="region of interest" description="Disordered" evidence="1">
    <location>
        <begin position="28"/>
        <end position="59"/>
    </location>
</feature>
<dbReference type="EMBL" id="CM000621">
    <property type="protein sequence ID" value="EEC44999.1"/>
    <property type="molecule type" value="Genomic_DNA"/>
</dbReference>
<evidence type="ECO:0000256" key="1">
    <source>
        <dbReference type="SAM" id="MobiDB-lite"/>
    </source>
</evidence>
<sequence length="347" mass="38499">MVWKCHIFAILYCGTVYFRKVTVYASRGGSWSNSSPQSSGIFNGRMSTPYHGDDDDNDVGIVGTGREFALFGGSQPLSTNQNSNSGPGSTIRNVSSRDLPFRPGSSSTSTPPRVNGLNSAPPSSFFSPSSNRRSRSYNGRGASFKRGSNRSSQSFFQPVADWWTASISPNVKNWPKIQCRVEPTTTLKIRKTFRPLKTVVQLGADFNTQLGVWQFRSSWEDAIIGGKLTLAGRELQLSKSWQLSVGAVEDLVTRLRFRAAVDLQTWKAYARVGFRTERLSPINVMEGFTLLKQLPLDGNHGHVKLEVKANFALPEPEIEYSTETQRSLIGMGDIEVNIEELNLVLDY</sequence>
<feature type="compositionally biased region" description="Low complexity" evidence="1">
    <location>
        <begin position="105"/>
        <end position="142"/>
    </location>
</feature>
<name>B7G885_PHATC</name>
<gene>
    <name evidence="2" type="ORF">PHATRDRAFT_48745</name>
</gene>
<dbReference type="AlphaFoldDB" id="B7G885"/>